<accession>A0A7W4YR95</accession>
<reference evidence="1 2" key="1">
    <citation type="submission" date="2020-08" db="EMBL/GenBank/DDBJ databases">
        <title>Genomic Encyclopedia of Type Strains, Phase IV (KMG-V): Genome sequencing to study the core and pangenomes of soil and plant-associated prokaryotes.</title>
        <authorList>
            <person name="Whitman W."/>
        </authorList>
    </citation>
    <scope>NUCLEOTIDE SEQUENCE [LARGE SCALE GENOMIC DNA]</scope>
    <source>
        <strain evidence="1 2">SLV-2362</strain>
    </source>
</reference>
<dbReference type="Proteomes" id="UP000578036">
    <property type="component" value="Unassembled WGS sequence"/>
</dbReference>
<comment type="caution">
    <text evidence="1">The sequence shown here is derived from an EMBL/GenBank/DDBJ whole genome shotgun (WGS) entry which is preliminary data.</text>
</comment>
<organism evidence="1 2">
    <name type="scientific">Cupriavidus alkaliphilus</name>
    <dbReference type="NCBI Taxonomy" id="942866"/>
    <lineage>
        <taxon>Bacteria</taxon>
        <taxon>Pseudomonadati</taxon>
        <taxon>Pseudomonadota</taxon>
        <taxon>Betaproteobacteria</taxon>
        <taxon>Burkholderiales</taxon>
        <taxon>Burkholderiaceae</taxon>
        <taxon>Cupriavidus</taxon>
    </lineage>
</organism>
<dbReference type="EMBL" id="JACHWF010000003">
    <property type="protein sequence ID" value="MBB3008368.1"/>
    <property type="molecule type" value="Genomic_DNA"/>
</dbReference>
<sequence>MLEAQLEVNQATLVTIQEIRHLAGMLPASIDVDVYRQHEKAWLVEFQMGERHFVLSTVRGSVRRWRQLEPILDFLCRHRENLRNIRVHVMVRLPGVREVEADFVLERRGNDG</sequence>
<keyword evidence="2" id="KW-1185">Reference proteome</keyword>
<protein>
    <submittedName>
        <fullName evidence="1">Uncharacterized protein</fullName>
    </submittedName>
</protein>
<dbReference type="AlphaFoldDB" id="A0A7W4YR95"/>
<gene>
    <name evidence="1" type="ORF">FHX61_003021</name>
</gene>
<evidence type="ECO:0000313" key="2">
    <source>
        <dbReference type="Proteomes" id="UP000578036"/>
    </source>
</evidence>
<dbReference type="RefSeq" id="WP_092314110.1">
    <property type="nucleotide sequence ID" value="NZ_FMAD01000007.1"/>
</dbReference>
<proteinExistence type="predicted"/>
<evidence type="ECO:0000313" key="1">
    <source>
        <dbReference type="EMBL" id="MBB3008368.1"/>
    </source>
</evidence>
<name>A0A7W4YR95_9BURK</name>